<name>A0AAD3XYT9_NEPGR</name>
<keyword evidence="2" id="KW-0808">Transferase</keyword>
<dbReference type="Pfam" id="PF02458">
    <property type="entry name" value="Transferase"/>
    <property type="match status" value="1"/>
</dbReference>
<comment type="caution">
    <text evidence="4">The sequence shown here is derived from an EMBL/GenBank/DDBJ whole genome shotgun (WGS) entry which is preliminary data.</text>
</comment>
<sequence length="229" mass="25288">MAVALLMKTRRQQPELVKPAKPTPNESKGLSDIDDQGGLRYQSPAIMAYKHTPSVEGKDPAKMIKSALSEALVYYYPLAGRLREGQNQKLIVDCTGDGALFVEAESDVTLEQIGDAILPPCPLMDELLLDAFGSQGIIASPLLVFQVTRLKCGGFILGVRYNHTMCDVFGFAQLMNNIVEIVRGVEKPSTPPVWERHLLTARNPARITCVHHEYDCKEHAPCICDLLNK</sequence>
<comment type="similarity">
    <text evidence="1">Belongs to the plant acyltransferase family.</text>
</comment>
<evidence type="ECO:0000256" key="3">
    <source>
        <dbReference type="SAM" id="MobiDB-lite"/>
    </source>
</evidence>
<evidence type="ECO:0000313" key="5">
    <source>
        <dbReference type="Proteomes" id="UP001279734"/>
    </source>
</evidence>
<dbReference type="Proteomes" id="UP001279734">
    <property type="component" value="Unassembled WGS sequence"/>
</dbReference>
<keyword evidence="5" id="KW-1185">Reference proteome</keyword>
<dbReference type="PANTHER" id="PTHR31147:SF66">
    <property type="entry name" value="OS05G0315700 PROTEIN"/>
    <property type="match status" value="1"/>
</dbReference>
<dbReference type="PANTHER" id="PTHR31147">
    <property type="entry name" value="ACYL TRANSFERASE 4"/>
    <property type="match status" value="1"/>
</dbReference>
<evidence type="ECO:0000256" key="2">
    <source>
        <dbReference type="ARBA" id="ARBA00022679"/>
    </source>
</evidence>
<organism evidence="4 5">
    <name type="scientific">Nepenthes gracilis</name>
    <name type="common">Slender pitcher plant</name>
    <dbReference type="NCBI Taxonomy" id="150966"/>
    <lineage>
        <taxon>Eukaryota</taxon>
        <taxon>Viridiplantae</taxon>
        <taxon>Streptophyta</taxon>
        <taxon>Embryophyta</taxon>
        <taxon>Tracheophyta</taxon>
        <taxon>Spermatophyta</taxon>
        <taxon>Magnoliopsida</taxon>
        <taxon>eudicotyledons</taxon>
        <taxon>Gunneridae</taxon>
        <taxon>Pentapetalae</taxon>
        <taxon>Caryophyllales</taxon>
        <taxon>Nepenthaceae</taxon>
        <taxon>Nepenthes</taxon>
    </lineage>
</organism>
<evidence type="ECO:0000256" key="1">
    <source>
        <dbReference type="ARBA" id="ARBA00009861"/>
    </source>
</evidence>
<protein>
    <submittedName>
        <fullName evidence="4">Uncharacterized protein</fullName>
    </submittedName>
</protein>
<reference evidence="4" key="1">
    <citation type="submission" date="2023-05" db="EMBL/GenBank/DDBJ databases">
        <title>Nepenthes gracilis genome sequencing.</title>
        <authorList>
            <person name="Fukushima K."/>
        </authorList>
    </citation>
    <scope>NUCLEOTIDE SEQUENCE</scope>
    <source>
        <strain evidence="4">SING2019-196</strain>
    </source>
</reference>
<dbReference type="Gene3D" id="3.30.559.10">
    <property type="entry name" value="Chloramphenicol acetyltransferase-like domain"/>
    <property type="match status" value="1"/>
</dbReference>
<dbReference type="InterPro" id="IPR023213">
    <property type="entry name" value="CAT-like_dom_sf"/>
</dbReference>
<dbReference type="GO" id="GO:0016740">
    <property type="term" value="F:transferase activity"/>
    <property type="evidence" value="ECO:0007669"/>
    <property type="project" value="UniProtKB-KW"/>
</dbReference>
<feature type="region of interest" description="Disordered" evidence="3">
    <location>
        <begin position="1"/>
        <end position="36"/>
    </location>
</feature>
<accession>A0AAD3XYT9</accession>
<dbReference type="AlphaFoldDB" id="A0AAD3XYT9"/>
<gene>
    <name evidence="4" type="ORF">Nepgr_024461</name>
</gene>
<dbReference type="InterPro" id="IPR050898">
    <property type="entry name" value="Plant_acyltransferase"/>
</dbReference>
<dbReference type="EMBL" id="BSYO01000025">
    <property type="protein sequence ID" value="GMH22618.1"/>
    <property type="molecule type" value="Genomic_DNA"/>
</dbReference>
<proteinExistence type="inferred from homology"/>
<evidence type="ECO:0000313" key="4">
    <source>
        <dbReference type="EMBL" id="GMH22618.1"/>
    </source>
</evidence>